<evidence type="ECO:0000313" key="2">
    <source>
        <dbReference type="EMBL" id="CAC5425168.1"/>
    </source>
</evidence>
<protein>
    <submittedName>
        <fullName evidence="2">Uncharacterized protein</fullName>
    </submittedName>
</protein>
<dbReference type="Proteomes" id="UP000507470">
    <property type="component" value="Unassembled WGS sequence"/>
</dbReference>
<organism evidence="2 3">
    <name type="scientific">Mytilus coruscus</name>
    <name type="common">Sea mussel</name>
    <dbReference type="NCBI Taxonomy" id="42192"/>
    <lineage>
        <taxon>Eukaryota</taxon>
        <taxon>Metazoa</taxon>
        <taxon>Spiralia</taxon>
        <taxon>Lophotrochozoa</taxon>
        <taxon>Mollusca</taxon>
        <taxon>Bivalvia</taxon>
        <taxon>Autobranchia</taxon>
        <taxon>Pteriomorphia</taxon>
        <taxon>Mytilida</taxon>
        <taxon>Mytiloidea</taxon>
        <taxon>Mytilidae</taxon>
        <taxon>Mytilinae</taxon>
        <taxon>Mytilus</taxon>
    </lineage>
</organism>
<evidence type="ECO:0000256" key="1">
    <source>
        <dbReference type="SAM" id="MobiDB-lite"/>
    </source>
</evidence>
<dbReference type="AlphaFoldDB" id="A0A6J8EX48"/>
<keyword evidence="3" id="KW-1185">Reference proteome</keyword>
<accession>A0A6J8EX48</accession>
<reference evidence="2 3" key="1">
    <citation type="submission" date="2020-06" db="EMBL/GenBank/DDBJ databases">
        <authorList>
            <person name="Li R."/>
            <person name="Bekaert M."/>
        </authorList>
    </citation>
    <scope>NUCLEOTIDE SEQUENCE [LARGE SCALE GENOMIC DNA]</scope>
    <source>
        <strain evidence="3">wild</strain>
    </source>
</reference>
<evidence type="ECO:0000313" key="3">
    <source>
        <dbReference type="Proteomes" id="UP000507470"/>
    </source>
</evidence>
<feature type="region of interest" description="Disordered" evidence="1">
    <location>
        <begin position="88"/>
        <end position="117"/>
    </location>
</feature>
<sequence>MRRFVVVCHFSIVGKIEKKNERWEEKIRNSTQISKYDDRIVPERRNEVSRRLRPRVNNVGVQRPAPHEAPAPEKVPVPEEVVRVVNRVRHGKRRRAAPELQQADQPVEPNNQPPPQKQLKTTAVQAQPDAPFDRVYPYDRKFRLSVSLKHSKSLSAIDGFLWLKFIVKGSQGTPNPVVCQANLQRPCYDYNFKGYCHKSQCFTDITV</sequence>
<name>A0A6J8EX48_MYTCO</name>
<gene>
    <name evidence="2" type="ORF">MCOR_57013</name>
</gene>
<dbReference type="EMBL" id="CACVKT020010196">
    <property type="protein sequence ID" value="CAC5425168.1"/>
    <property type="molecule type" value="Genomic_DNA"/>
</dbReference>
<proteinExistence type="predicted"/>